<organism evidence="2">
    <name type="scientific">marine sediment metagenome</name>
    <dbReference type="NCBI Taxonomy" id="412755"/>
    <lineage>
        <taxon>unclassified sequences</taxon>
        <taxon>metagenomes</taxon>
        <taxon>ecological metagenomes</taxon>
    </lineage>
</organism>
<name>A0A0F8ZU38_9ZZZZ</name>
<gene>
    <name evidence="2" type="ORF">LCGC14_2732700</name>
</gene>
<reference evidence="2" key="1">
    <citation type="journal article" date="2015" name="Nature">
        <title>Complex archaea that bridge the gap between prokaryotes and eukaryotes.</title>
        <authorList>
            <person name="Spang A."/>
            <person name="Saw J.H."/>
            <person name="Jorgensen S.L."/>
            <person name="Zaremba-Niedzwiedzka K."/>
            <person name="Martijn J."/>
            <person name="Lind A.E."/>
            <person name="van Eijk R."/>
            <person name="Schleper C."/>
            <person name="Guy L."/>
            <person name="Ettema T.J."/>
        </authorList>
    </citation>
    <scope>NUCLEOTIDE SEQUENCE</scope>
</reference>
<sequence>DHIPVVTDKRMRSSWHGKQQEYADTGDRAWDEQIKGE</sequence>
<feature type="region of interest" description="Disordered" evidence="1">
    <location>
        <begin position="1"/>
        <end position="37"/>
    </location>
</feature>
<feature type="compositionally biased region" description="Basic and acidic residues" evidence="1">
    <location>
        <begin position="1"/>
        <end position="11"/>
    </location>
</feature>
<evidence type="ECO:0000256" key="1">
    <source>
        <dbReference type="SAM" id="MobiDB-lite"/>
    </source>
</evidence>
<feature type="non-terminal residue" evidence="2">
    <location>
        <position position="1"/>
    </location>
</feature>
<feature type="compositionally biased region" description="Basic and acidic residues" evidence="1">
    <location>
        <begin position="18"/>
        <end position="37"/>
    </location>
</feature>
<accession>A0A0F8ZU38</accession>
<comment type="caution">
    <text evidence="2">The sequence shown here is derived from an EMBL/GenBank/DDBJ whole genome shotgun (WGS) entry which is preliminary data.</text>
</comment>
<protein>
    <submittedName>
        <fullName evidence="2">Uncharacterized protein</fullName>
    </submittedName>
</protein>
<proteinExistence type="predicted"/>
<dbReference type="AlphaFoldDB" id="A0A0F8ZU38"/>
<dbReference type="EMBL" id="LAZR01049513">
    <property type="protein sequence ID" value="KKK89475.1"/>
    <property type="molecule type" value="Genomic_DNA"/>
</dbReference>
<evidence type="ECO:0000313" key="2">
    <source>
        <dbReference type="EMBL" id="KKK89475.1"/>
    </source>
</evidence>